<feature type="non-terminal residue" evidence="1">
    <location>
        <position position="300"/>
    </location>
</feature>
<name>A0A382TMY6_9ZZZZ</name>
<sequence>GVFLASIDLFFASKSSTMPVTVELRTMVNGYPTREVIPFSQVNKAAADINTSTDATTATTFTFPSPVYLQPMQEYCFVALANSDEYTIYTARMGQKTLDDARLISKQPYLGSMFKSQNSTTWDAEQNEDVKFKLNYCSFTTNAFGTVYLVNDDMPVKTLGTNPISTTASSTTITVNHPNHGHHSTSANVTIAGVPSGDHNGIAHTNINGTYTTIGNIKLNSYTVTAQNSDSASATGDVGGTAVTATRNILYDVIQPVVGNVIHTDTSIEAAMRTTGGRTLEGSETEYSRDSVAKRKFITL</sequence>
<dbReference type="InterPro" id="IPR023366">
    <property type="entry name" value="ATP_synth_asu-like_sf"/>
</dbReference>
<dbReference type="AlphaFoldDB" id="A0A382TMY6"/>
<reference evidence="1" key="1">
    <citation type="submission" date="2018-05" db="EMBL/GenBank/DDBJ databases">
        <authorList>
            <person name="Lanie J.A."/>
            <person name="Ng W.-L."/>
            <person name="Kazmierczak K.M."/>
            <person name="Andrzejewski T.M."/>
            <person name="Davidsen T.M."/>
            <person name="Wayne K.J."/>
            <person name="Tettelin H."/>
            <person name="Glass J.I."/>
            <person name="Rusch D."/>
            <person name="Podicherti R."/>
            <person name="Tsui H.-C.T."/>
            <person name="Winkler M.E."/>
        </authorList>
    </citation>
    <scope>NUCLEOTIDE SEQUENCE</scope>
</reference>
<evidence type="ECO:0000313" key="1">
    <source>
        <dbReference type="EMBL" id="SVD23436.1"/>
    </source>
</evidence>
<organism evidence="1">
    <name type="scientific">marine metagenome</name>
    <dbReference type="NCBI Taxonomy" id="408172"/>
    <lineage>
        <taxon>unclassified sequences</taxon>
        <taxon>metagenomes</taxon>
        <taxon>ecological metagenomes</taxon>
    </lineage>
</organism>
<dbReference type="EMBL" id="UINC01137849">
    <property type="protein sequence ID" value="SVD23436.1"/>
    <property type="molecule type" value="Genomic_DNA"/>
</dbReference>
<protein>
    <submittedName>
        <fullName evidence="1">Uncharacterized protein</fullName>
    </submittedName>
</protein>
<proteinExistence type="predicted"/>
<gene>
    <name evidence="1" type="ORF">METZ01_LOCUS376290</name>
</gene>
<dbReference type="Gene3D" id="2.40.30.20">
    <property type="match status" value="1"/>
</dbReference>
<accession>A0A382TMY6</accession>
<feature type="non-terminal residue" evidence="1">
    <location>
        <position position="1"/>
    </location>
</feature>